<dbReference type="InterPro" id="IPR002301">
    <property type="entry name" value="Ile-tRNA-ligase"/>
</dbReference>
<dbReference type="FunFam" id="3.40.50.620:FF:000133">
    <property type="entry name" value="Isoleucyl-tRNA synthetase, cytoplasmic"/>
    <property type="match status" value="1"/>
</dbReference>
<dbReference type="Pfam" id="PF00133">
    <property type="entry name" value="tRNA-synt_1"/>
    <property type="match status" value="1"/>
</dbReference>
<dbReference type="InterPro" id="IPR023586">
    <property type="entry name" value="Ile-tRNA-ligase_type2"/>
</dbReference>
<dbReference type="PANTHER" id="PTHR42780:SF1">
    <property type="entry name" value="ISOLEUCINE--TRNA LIGASE, CYTOPLASMIC"/>
    <property type="match status" value="1"/>
</dbReference>
<dbReference type="AlphaFoldDB" id="E1R6K2"/>
<comment type="subunit">
    <text evidence="4 15">Monomer.</text>
</comment>
<dbReference type="PANTHER" id="PTHR42780">
    <property type="entry name" value="SOLEUCYL-TRNA SYNTHETASE"/>
    <property type="match status" value="1"/>
</dbReference>
<evidence type="ECO:0000256" key="15">
    <source>
        <dbReference type="HAMAP-Rule" id="MF_02003"/>
    </source>
</evidence>
<evidence type="ECO:0000256" key="11">
    <source>
        <dbReference type="ARBA" id="ARBA00022917"/>
    </source>
</evidence>
<dbReference type="SUPFAM" id="SSF47323">
    <property type="entry name" value="Anticodon-binding domain of a subclass of class I aminoacyl-tRNA synthetases"/>
    <property type="match status" value="1"/>
</dbReference>
<evidence type="ECO:0000256" key="13">
    <source>
        <dbReference type="ARBA" id="ARBA00025217"/>
    </source>
</evidence>
<name>E1R6K2_SEDSS</name>
<evidence type="ECO:0000313" key="19">
    <source>
        <dbReference type="Proteomes" id="UP000002318"/>
    </source>
</evidence>
<dbReference type="eggNOG" id="COG0060">
    <property type="taxonomic scope" value="Bacteria"/>
</dbReference>
<dbReference type="InterPro" id="IPR002300">
    <property type="entry name" value="aa-tRNA-synth_Ia"/>
</dbReference>
<reference evidence="18 19" key="1">
    <citation type="journal article" date="2010" name="Stand. Genomic Sci.">
        <title>Complete genome sequence of Spirochaeta smaragdinae type strain (SEBR 4228).</title>
        <authorList>
            <person name="Mavromatis K."/>
            <person name="Yasawong M."/>
            <person name="Chertkov O."/>
            <person name="Lapidus A."/>
            <person name="Lucas S."/>
            <person name="Nolan M."/>
            <person name="Del Rio T.G."/>
            <person name="Tice H."/>
            <person name="Cheng J.F."/>
            <person name="Pitluck S."/>
            <person name="Liolios K."/>
            <person name="Ivanova N."/>
            <person name="Tapia R."/>
            <person name="Han C."/>
            <person name="Bruce D."/>
            <person name="Goodwin L."/>
            <person name="Pati A."/>
            <person name="Chen A."/>
            <person name="Palaniappan K."/>
            <person name="Land M."/>
            <person name="Hauser L."/>
            <person name="Chang Y.J."/>
            <person name="Jeffries C.D."/>
            <person name="Detter J.C."/>
            <person name="Rohde M."/>
            <person name="Brambilla E."/>
            <person name="Spring S."/>
            <person name="Goker M."/>
            <person name="Sikorski J."/>
            <person name="Woyke T."/>
            <person name="Bristow J."/>
            <person name="Eisen J.A."/>
            <person name="Markowitz V."/>
            <person name="Hugenholtz P."/>
            <person name="Klenk H.P."/>
            <person name="Kyrpides N.C."/>
        </authorList>
    </citation>
    <scope>NUCLEOTIDE SEQUENCE [LARGE SCALE GENOMIC DNA]</scope>
    <source>
        <strain evidence="19">DSM 11293 / JCM 15392 / SEBR 4228</strain>
    </source>
</reference>
<feature type="domain" description="Methionyl/Valyl/Leucyl/Isoleucyl-tRNA synthetase anticodon-binding" evidence="17">
    <location>
        <begin position="680"/>
        <end position="828"/>
    </location>
</feature>
<keyword evidence="12 15" id="KW-0030">Aminoacyl-tRNA synthetase</keyword>
<dbReference type="CDD" id="cd00818">
    <property type="entry name" value="IleRS_core"/>
    <property type="match status" value="1"/>
</dbReference>
<dbReference type="Gene3D" id="3.40.50.620">
    <property type="entry name" value="HUPs"/>
    <property type="match status" value="2"/>
</dbReference>
<evidence type="ECO:0000256" key="3">
    <source>
        <dbReference type="ARBA" id="ARBA00007078"/>
    </source>
</evidence>
<evidence type="ECO:0000313" key="18">
    <source>
        <dbReference type="EMBL" id="ADK81020.1"/>
    </source>
</evidence>
<evidence type="ECO:0000256" key="2">
    <source>
        <dbReference type="ARBA" id="ARBA00004496"/>
    </source>
</evidence>
<dbReference type="HOGENOM" id="CLU_001493_1_1_12"/>
<comment type="similarity">
    <text evidence="3 15">Belongs to the class-I aminoacyl-tRNA synthetase family. IleS type 2 subfamily.</text>
</comment>
<dbReference type="Pfam" id="PF08264">
    <property type="entry name" value="Anticodon_1"/>
    <property type="match status" value="1"/>
</dbReference>
<evidence type="ECO:0000256" key="6">
    <source>
        <dbReference type="ARBA" id="ARBA00022598"/>
    </source>
</evidence>
<dbReference type="Gene3D" id="1.10.730.10">
    <property type="entry name" value="Isoleucyl-tRNA Synthetase, Domain 1"/>
    <property type="match status" value="1"/>
</dbReference>
<dbReference type="EMBL" id="CP002116">
    <property type="protein sequence ID" value="ADK81020.1"/>
    <property type="molecule type" value="Genomic_DNA"/>
</dbReference>
<evidence type="ECO:0000256" key="5">
    <source>
        <dbReference type="ARBA" id="ARBA00022490"/>
    </source>
</evidence>
<evidence type="ECO:0000256" key="9">
    <source>
        <dbReference type="ARBA" id="ARBA00022833"/>
    </source>
</evidence>
<evidence type="ECO:0000256" key="4">
    <source>
        <dbReference type="ARBA" id="ARBA00011245"/>
    </source>
</evidence>
<dbReference type="KEGG" id="ssm:Spirs_1894"/>
<dbReference type="PRINTS" id="PR00984">
    <property type="entry name" value="TRNASYNTHILE"/>
</dbReference>
<evidence type="ECO:0000256" key="14">
    <source>
        <dbReference type="ARBA" id="ARBA00048359"/>
    </source>
</evidence>
<keyword evidence="7 15" id="KW-0479">Metal-binding</keyword>
<dbReference type="GO" id="GO:0006428">
    <property type="term" value="P:isoleucyl-tRNA aminoacylation"/>
    <property type="evidence" value="ECO:0007669"/>
    <property type="project" value="UniProtKB-UniRule"/>
</dbReference>
<dbReference type="SUPFAM" id="SSF52374">
    <property type="entry name" value="Nucleotidylyl transferase"/>
    <property type="match status" value="1"/>
</dbReference>
<evidence type="ECO:0000256" key="12">
    <source>
        <dbReference type="ARBA" id="ARBA00023146"/>
    </source>
</evidence>
<dbReference type="GO" id="GO:0005737">
    <property type="term" value="C:cytoplasm"/>
    <property type="evidence" value="ECO:0007669"/>
    <property type="project" value="UniProtKB-SubCell"/>
</dbReference>
<proteinExistence type="inferred from homology"/>
<dbReference type="GO" id="GO:0004822">
    <property type="term" value="F:isoleucine-tRNA ligase activity"/>
    <property type="evidence" value="ECO:0007669"/>
    <property type="project" value="UniProtKB-UniRule"/>
</dbReference>
<dbReference type="FunFam" id="3.40.50.620:FF:000063">
    <property type="entry name" value="Isoleucine--tRNA ligase"/>
    <property type="match status" value="1"/>
</dbReference>
<dbReference type="InterPro" id="IPR009080">
    <property type="entry name" value="tRNAsynth_Ia_anticodon-bd"/>
</dbReference>
<dbReference type="HAMAP" id="MF_02003">
    <property type="entry name" value="Ile_tRNA_synth_type2"/>
    <property type="match status" value="1"/>
</dbReference>
<evidence type="ECO:0000256" key="7">
    <source>
        <dbReference type="ARBA" id="ARBA00022723"/>
    </source>
</evidence>
<dbReference type="EC" id="6.1.1.5" evidence="15"/>
<dbReference type="GO" id="GO:0002161">
    <property type="term" value="F:aminoacyl-tRNA deacylase activity"/>
    <property type="evidence" value="ECO:0007669"/>
    <property type="project" value="InterPro"/>
</dbReference>
<comment type="subcellular location">
    <subcellularLocation>
        <location evidence="2 15">Cytoplasm</location>
    </subcellularLocation>
</comment>
<dbReference type="GO" id="GO:0000049">
    <property type="term" value="F:tRNA binding"/>
    <property type="evidence" value="ECO:0007669"/>
    <property type="project" value="InterPro"/>
</dbReference>
<dbReference type="SUPFAM" id="SSF50677">
    <property type="entry name" value="ValRS/IleRS/LeuRS editing domain"/>
    <property type="match status" value="1"/>
</dbReference>
<comment type="function">
    <text evidence="13 15">Catalyzes the attachment of isoleucine to tRNA(Ile). As IleRS can inadvertently accommodate and process structurally similar amino acids such as valine, to avoid such errors it has two additional distinct tRNA(Ile)-dependent editing activities. One activity is designated as 'pretransfer' editing and involves the hydrolysis of activated Val-AMP. The other activity is designated 'posttransfer' editing and involves deacylation of mischarged Val-tRNA(Ile).</text>
</comment>
<keyword evidence="9 15" id="KW-0862">Zinc</keyword>
<evidence type="ECO:0000259" key="17">
    <source>
        <dbReference type="Pfam" id="PF08264"/>
    </source>
</evidence>
<comment type="domain">
    <text evidence="15">IleRS has two distinct active sites: one for aminoacylation and one for editing. The misactivated valine is translocated from the active site to the editing site, which sterically excludes the correctly activated isoleucine. The single editing site contains two valyl binding pockets, one specific for each substrate (Val-AMP or Val-tRNA(Ile)).</text>
</comment>
<dbReference type="GO" id="GO:0005524">
    <property type="term" value="F:ATP binding"/>
    <property type="evidence" value="ECO:0007669"/>
    <property type="project" value="UniProtKB-UniRule"/>
</dbReference>
<evidence type="ECO:0000256" key="1">
    <source>
        <dbReference type="ARBA" id="ARBA00001947"/>
    </source>
</evidence>
<keyword evidence="5 15" id="KW-0963">Cytoplasm</keyword>
<feature type="domain" description="Aminoacyl-tRNA synthetase class Ia" evidence="16">
    <location>
        <begin position="18"/>
        <end position="632"/>
    </location>
</feature>
<dbReference type="InterPro" id="IPR033709">
    <property type="entry name" value="Anticodon_Ile_ABEc"/>
</dbReference>
<feature type="short sequence motif" description="'KMSKS' region" evidence="15">
    <location>
        <begin position="594"/>
        <end position="598"/>
    </location>
</feature>
<dbReference type="CDD" id="cd07961">
    <property type="entry name" value="Anticodon_Ia_Ile_ABEc"/>
    <property type="match status" value="1"/>
</dbReference>
<dbReference type="InterPro" id="IPR014729">
    <property type="entry name" value="Rossmann-like_a/b/a_fold"/>
</dbReference>
<gene>
    <name evidence="15" type="primary">ileS</name>
    <name evidence="18" type="ordered locus">Spirs_1894</name>
</gene>
<dbReference type="Pfam" id="PF19302">
    <property type="entry name" value="DUF5915"/>
    <property type="match status" value="1"/>
</dbReference>
<dbReference type="InterPro" id="IPR013155">
    <property type="entry name" value="M/V/L/I-tRNA-synth_anticd-bd"/>
</dbReference>
<organism evidence="18 19">
    <name type="scientific">Sediminispirochaeta smaragdinae (strain DSM 11293 / JCM 15392 / SEBR 4228)</name>
    <name type="common">Spirochaeta smaragdinae</name>
    <dbReference type="NCBI Taxonomy" id="573413"/>
    <lineage>
        <taxon>Bacteria</taxon>
        <taxon>Pseudomonadati</taxon>
        <taxon>Spirochaetota</taxon>
        <taxon>Spirochaetia</taxon>
        <taxon>Spirochaetales</taxon>
        <taxon>Spirochaetaceae</taxon>
        <taxon>Sediminispirochaeta</taxon>
    </lineage>
</organism>
<accession>E1R6K2</accession>
<dbReference type="STRING" id="573413.Spirs_1894"/>
<comment type="catalytic activity">
    <reaction evidence="14 15">
        <text>tRNA(Ile) + L-isoleucine + ATP = L-isoleucyl-tRNA(Ile) + AMP + diphosphate</text>
        <dbReference type="Rhea" id="RHEA:11060"/>
        <dbReference type="Rhea" id="RHEA-COMP:9666"/>
        <dbReference type="Rhea" id="RHEA-COMP:9695"/>
        <dbReference type="ChEBI" id="CHEBI:30616"/>
        <dbReference type="ChEBI" id="CHEBI:33019"/>
        <dbReference type="ChEBI" id="CHEBI:58045"/>
        <dbReference type="ChEBI" id="CHEBI:78442"/>
        <dbReference type="ChEBI" id="CHEBI:78528"/>
        <dbReference type="ChEBI" id="CHEBI:456215"/>
        <dbReference type="EC" id="6.1.1.5"/>
    </reaction>
</comment>
<dbReference type="OrthoDB" id="9810365at2"/>
<sequence>MFNPVDPKVNFPKMEEDILKFWENNNIFQKSIDQREGKDEFVFYDGPPFATGLPHFGHFVPGTIKDIIPRYQTMKGKKVLRRFGWDCHGLPVEYEMEKELGISGKSEIEAFGVAKFNESCRSIVLRYTSEWRQIVTRMGRWVDFDHDYKTMDPDYMESIWWVLSQLWKKGYLYEGYNILPYSPALSTPLSNFEVNLGGYQEVVDPAVTIRFKVRGTESTYILAWTTTPWTLPSNLGLAFGPDIDYVKVKDGDEYYIMAKERLSAYYKDPSEYEVLEEKKGTAYAGVEYEPLFPYFAHLREQNAFRAFTADYVTTEDGTGIVHTAPGFGEEDYAAMKGTGVPVVCPIDAECRFTDEVPDYKGIFVKDADKPIIQRLKEEGKLVRRENYKHQYPFCYRTKKPLIYRAVSCWFVDIGKIKEKMLAANSKVNWIPAHLKNGRFGKWLEGARDWAISRNRYWGNPIPIWKCDGSDYIEVISSREELEKKCGKKVEDLHKHFVDEFTWPSPDGKGTMRRIPDVLDCWFESGSMPYAQIHYPFENKEWFEKNFPADFICEGLDQTRGWFYTLTILAAALFDSPAFMNVVTNGLVLAEDGKKMSKSERNYSDPVEVIDKFGADALRMFLMNSAVVKAEDLRYSDDGVKEVLKTFIIPFWNAYSFFVTYANIDSFEPKGLKEAPDNPLDRWILSEAEHLVSDVTAQLDAYDLQKAIEPIVRFVDSLNNWYIRRSRRRFWKSENDSDKLQAYETLYAVLMKVVRVAAPIIPFMTEAIYQNLKCKETAESVHLCDYPVADESVRDLELEKKMEITRKAVSMGRALRSMHSLKTRQPLKALYLVTRDFQEKKILREMEDIIREELNVKEVLLKENEEDLVVYQAKPNYKVLGSKLGKYMKAVAGKIESLTMREVQSLLEGATLSLDYEGGTLELTEEGIIVQRFEKEHLKVLNDGSLTVGLDSEVTEELKQEGTVRDVVRSVQNMRKDRGLEVTDRIRLFIDGTPALREAVDLFTDHILEETLAESVDFRKGTTSEERECGEEHCWIDLVKV</sequence>
<evidence type="ECO:0000256" key="8">
    <source>
        <dbReference type="ARBA" id="ARBA00022741"/>
    </source>
</evidence>
<feature type="binding site" evidence="15">
    <location>
        <position position="597"/>
    </location>
    <ligand>
        <name>ATP</name>
        <dbReference type="ChEBI" id="CHEBI:30616"/>
    </ligand>
</feature>
<dbReference type="RefSeq" id="WP_013254484.1">
    <property type="nucleotide sequence ID" value="NC_014364.1"/>
</dbReference>
<keyword evidence="6 15" id="KW-0436">Ligase</keyword>
<dbReference type="NCBIfam" id="TIGR00392">
    <property type="entry name" value="ileS"/>
    <property type="match status" value="1"/>
</dbReference>
<evidence type="ECO:0000256" key="10">
    <source>
        <dbReference type="ARBA" id="ARBA00022840"/>
    </source>
</evidence>
<feature type="short sequence motif" description="'HIGH' region" evidence="15">
    <location>
        <begin position="48"/>
        <end position="58"/>
    </location>
</feature>
<protein>
    <recommendedName>
        <fullName evidence="15">Isoleucine--tRNA ligase</fullName>
        <ecNumber evidence="15">6.1.1.5</ecNumber>
    </recommendedName>
    <alternativeName>
        <fullName evidence="15">Isoleucyl-tRNA synthetase</fullName>
        <shortName evidence="15">IleRS</shortName>
    </alternativeName>
</protein>
<dbReference type="InterPro" id="IPR009008">
    <property type="entry name" value="Val/Leu/Ile-tRNA-synth_edit"/>
</dbReference>
<keyword evidence="11 15" id="KW-0648">Protein biosynthesis</keyword>
<dbReference type="GO" id="GO:0008270">
    <property type="term" value="F:zinc ion binding"/>
    <property type="evidence" value="ECO:0007669"/>
    <property type="project" value="UniProtKB-UniRule"/>
</dbReference>
<keyword evidence="19" id="KW-1185">Reference proteome</keyword>
<evidence type="ECO:0000259" key="16">
    <source>
        <dbReference type="Pfam" id="PF00133"/>
    </source>
</evidence>
<dbReference type="Proteomes" id="UP000002318">
    <property type="component" value="Chromosome"/>
</dbReference>
<keyword evidence="8 15" id="KW-0547">Nucleotide-binding</keyword>
<keyword evidence="10 15" id="KW-0067">ATP-binding</keyword>
<comment type="cofactor">
    <cofactor evidence="1 15">
        <name>Zn(2+)</name>
        <dbReference type="ChEBI" id="CHEBI:29105"/>
    </cofactor>
</comment>